<dbReference type="InterPro" id="IPR052515">
    <property type="entry name" value="Gfo/Idh/MocA_Oxidoreductase"/>
</dbReference>
<feature type="domain" description="GFO/IDH/MocA-like oxidoreductase" evidence="2">
    <location>
        <begin position="137"/>
        <end position="260"/>
    </location>
</feature>
<accession>A0A6B0YZH1</accession>
<gene>
    <name evidence="3" type="ORF">F4Y42_16500</name>
</gene>
<dbReference type="PANTHER" id="PTHR43249">
    <property type="entry name" value="UDP-N-ACETYL-2-AMINO-2-DEOXY-D-GLUCURONATE OXIDASE"/>
    <property type="match status" value="1"/>
</dbReference>
<dbReference type="InterPro" id="IPR055170">
    <property type="entry name" value="GFO_IDH_MocA-like_dom"/>
</dbReference>
<dbReference type="InterPro" id="IPR000683">
    <property type="entry name" value="Gfo/Idh/MocA-like_OxRdtase_N"/>
</dbReference>
<feature type="domain" description="Gfo/Idh/MocA-like oxidoreductase N-terminal" evidence="1">
    <location>
        <begin position="5"/>
        <end position="121"/>
    </location>
</feature>
<dbReference type="Gene3D" id="3.40.50.720">
    <property type="entry name" value="NAD(P)-binding Rossmann-like Domain"/>
    <property type="match status" value="1"/>
</dbReference>
<dbReference type="SUPFAM" id="SSF55347">
    <property type="entry name" value="Glyceraldehyde-3-phosphate dehydrogenase-like, C-terminal domain"/>
    <property type="match status" value="1"/>
</dbReference>
<evidence type="ECO:0000259" key="2">
    <source>
        <dbReference type="Pfam" id="PF22725"/>
    </source>
</evidence>
<dbReference type="Pfam" id="PF01408">
    <property type="entry name" value="GFO_IDH_MocA"/>
    <property type="match status" value="1"/>
</dbReference>
<name>A0A6B0YZH1_9CHLR</name>
<dbReference type="EMBL" id="VXRG01000132">
    <property type="protein sequence ID" value="MXY95042.1"/>
    <property type="molecule type" value="Genomic_DNA"/>
</dbReference>
<dbReference type="SUPFAM" id="SSF51735">
    <property type="entry name" value="NAD(P)-binding Rossmann-fold domains"/>
    <property type="match status" value="1"/>
</dbReference>
<dbReference type="GO" id="GO:0000166">
    <property type="term" value="F:nucleotide binding"/>
    <property type="evidence" value="ECO:0007669"/>
    <property type="project" value="InterPro"/>
</dbReference>
<protein>
    <submittedName>
        <fullName evidence="3">Gfo/Idh/MocA family oxidoreductase</fullName>
    </submittedName>
</protein>
<dbReference type="InterPro" id="IPR036291">
    <property type="entry name" value="NAD(P)-bd_dom_sf"/>
</dbReference>
<dbReference type="Gene3D" id="3.30.360.10">
    <property type="entry name" value="Dihydrodipicolinate Reductase, domain 2"/>
    <property type="match status" value="1"/>
</dbReference>
<sequence length="339" mass="37043">MPPVKFLICGSGGAGLHCAHVATADGRGEIVGLFDPFGAQLEEALDKYPDAAGSTDYEKLLDETNPDVVVVAGPDHLHAEQTITALEHGCHALVEKPFATSVADARRMIEVEERTGLHVMTDQTMRYVYPWREMVLATKAGEIGEPFFIQGDYIHDMTAWYWPHGRNHTPWRIDADNPQNILLGGGIHPIDLMLWAVDSPVEEVSMYSSARCVPEFPSEDCYILIMKFANGVLGKCHVTSGCSGPTWHGFFESYGLTGTLKEGSLYRRDEKPVELEDTSTGNVVGGHGWAGSVVAFLDLLEGKAENPITSKDGANNVAVCEAGLKSARSGRSEKVEWFY</sequence>
<dbReference type="PANTHER" id="PTHR43249:SF1">
    <property type="entry name" value="D-GLUCOSIDE 3-DEHYDROGENASE"/>
    <property type="match status" value="1"/>
</dbReference>
<reference evidence="3" key="1">
    <citation type="submission" date="2019-09" db="EMBL/GenBank/DDBJ databases">
        <title>Characterisation of the sponge microbiome using genome-centric metagenomics.</title>
        <authorList>
            <person name="Engelberts J.P."/>
            <person name="Robbins S.J."/>
            <person name="De Goeij J.M."/>
            <person name="Aranda M."/>
            <person name="Bell S.C."/>
            <person name="Webster N.S."/>
        </authorList>
    </citation>
    <scope>NUCLEOTIDE SEQUENCE</scope>
    <source>
        <strain evidence="3">SB0664_bin_27</strain>
    </source>
</reference>
<organism evidence="3">
    <name type="scientific">Caldilineaceae bacterium SB0664_bin_27</name>
    <dbReference type="NCBI Taxonomy" id="2605260"/>
    <lineage>
        <taxon>Bacteria</taxon>
        <taxon>Bacillati</taxon>
        <taxon>Chloroflexota</taxon>
        <taxon>Caldilineae</taxon>
        <taxon>Caldilineales</taxon>
        <taxon>Caldilineaceae</taxon>
    </lineage>
</organism>
<comment type="caution">
    <text evidence="3">The sequence shown here is derived from an EMBL/GenBank/DDBJ whole genome shotgun (WGS) entry which is preliminary data.</text>
</comment>
<dbReference type="AlphaFoldDB" id="A0A6B0YZH1"/>
<evidence type="ECO:0000259" key="1">
    <source>
        <dbReference type="Pfam" id="PF01408"/>
    </source>
</evidence>
<dbReference type="Pfam" id="PF22725">
    <property type="entry name" value="GFO_IDH_MocA_C3"/>
    <property type="match status" value="1"/>
</dbReference>
<proteinExistence type="predicted"/>
<evidence type="ECO:0000313" key="3">
    <source>
        <dbReference type="EMBL" id="MXY95042.1"/>
    </source>
</evidence>